<dbReference type="EMBL" id="BTRK01000004">
    <property type="protein sequence ID" value="GMR48688.1"/>
    <property type="molecule type" value="Genomic_DNA"/>
</dbReference>
<dbReference type="PANTHER" id="PTHR13568">
    <property type="entry name" value="FAM11A, B PROTEIN"/>
    <property type="match status" value="1"/>
</dbReference>
<feature type="transmembrane region" description="Helical" evidence="1">
    <location>
        <begin position="80"/>
        <end position="103"/>
    </location>
</feature>
<proteinExistence type="predicted"/>
<keyword evidence="3" id="KW-1185">Reference proteome</keyword>
<feature type="transmembrane region" description="Helical" evidence="1">
    <location>
        <begin position="45"/>
        <end position="68"/>
    </location>
</feature>
<gene>
    <name evidence="2" type="ORF">PMAYCL1PPCAC_18883</name>
</gene>
<feature type="transmembrane region" description="Helical" evidence="1">
    <location>
        <begin position="118"/>
        <end position="137"/>
    </location>
</feature>
<keyword evidence="1" id="KW-1133">Transmembrane helix</keyword>
<dbReference type="GO" id="GO:0006874">
    <property type="term" value="P:intracellular calcium ion homeostasis"/>
    <property type="evidence" value="ECO:0007669"/>
    <property type="project" value="TreeGrafter"/>
</dbReference>
<evidence type="ECO:0000256" key="1">
    <source>
        <dbReference type="SAM" id="Phobius"/>
    </source>
</evidence>
<feature type="transmembrane region" description="Helical" evidence="1">
    <location>
        <begin position="20"/>
        <end position="39"/>
    </location>
</feature>
<evidence type="ECO:0000313" key="2">
    <source>
        <dbReference type="EMBL" id="GMR48688.1"/>
    </source>
</evidence>
<keyword evidence="1" id="KW-0812">Transmembrane</keyword>
<dbReference type="InterPro" id="IPR019396">
    <property type="entry name" value="TM_Fragile-X-F-assoc"/>
</dbReference>
<reference evidence="3" key="1">
    <citation type="submission" date="2022-10" db="EMBL/GenBank/DDBJ databases">
        <title>Genome assembly of Pristionchus species.</title>
        <authorList>
            <person name="Yoshida K."/>
            <person name="Sommer R.J."/>
        </authorList>
    </citation>
    <scope>NUCLEOTIDE SEQUENCE [LARGE SCALE GENOMIC DNA]</scope>
    <source>
        <strain evidence="3">RS5460</strain>
    </source>
</reference>
<dbReference type="AlphaFoldDB" id="A0AAN5I1T9"/>
<evidence type="ECO:0000313" key="3">
    <source>
        <dbReference type="Proteomes" id="UP001328107"/>
    </source>
</evidence>
<dbReference type="Proteomes" id="UP001328107">
    <property type="component" value="Unassembled WGS sequence"/>
</dbReference>
<organism evidence="2 3">
    <name type="scientific">Pristionchus mayeri</name>
    <dbReference type="NCBI Taxonomy" id="1317129"/>
    <lineage>
        <taxon>Eukaryota</taxon>
        <taxon>Metazoa</taxon>
        <taxon>Ecdysozoa</taxon>
        <taxon>Nematoda</taxon>
        <taxon>Chromadorea</taxon>
        <taxon>Rhabditida</taxon>
        <taxon>Rhabditina</taxon>
        <taxon>Diplogasteromorpha</taxon>
        <taxon>Diplogasteroidea</taxon>
        <taxon>Neodiplogasteridae</taxon>
        <taxon>Pristionchus</taxon>
    </lineage>
</organism>
<feature type="non-terminal residue" evidence="2">
    <location>
        <position position="1"/>
    </location>
</feature>
<name>A0AAN5I1T9_9BILA</name>
<sequence length="143" mass="16226">QMLSLDEVRRWTGVTPFQWLLHAVGTLIATLLLTLKLSVAPRISYVAVLSPCFLATALDFYFIFVVIVRGLMTDKEQTRLPGLLSVFGTARVAMLGLFQFLFYHKIEGEYEHNSIQSGYTWTIVFLPIWILICGLGIQACRVR</sequence>
<dbReference type="GO" id="GO:0005783">
    <property type="term" value="C:endoplasmic reticulum"/>
    <property type="evidence" value="ECO:0007669"/>
    <property type="project" value="TreeGrafter"/>
</dbReference>
<keyword evidence="1" id="KW-0472">Membrane</keyword>
<protein>
    <submittedName>
        <fullName evidence="2">Uncharacterized protein</fullName>
    </submittedName>
</protein>
<comment type="caution">
    <text evidence="2">The sequence shown here is derived from an EMBL/GenBank/DDBJ whole genome shotgun (WGS) entry which is preliminary data.</text>
</comment>
<accession>A0AAN5I1T9</accession>
<dbReference type="PANTHER" id="PTHR13568:SF9">
    <property type="entry name" value="TRANSMEMBRANE PROTEIN 203"/>
    <property type="match status" value="1"/>
</dbReference>